<keyword evidence="1" id="KW-0812">Transmembrane</keyword>
<gene>
    <name evidence="2" type="ORF">OMM_03973</name>
</gene>
<reference evidence="3" key="1">
    <citation type="submission" date="2012-11" db="EMBL/GenBank/DDBJ databases">
        <authorList>
            <person name="Lucero-Rivera Y.E."/>
            <person name="Tovar-Ramirez D."/>
        </authorList>
    </citation>
    <scope>NUCLEOTIDE SEQUENCE [LARGE SCALE GENOMIC DNA]</scope>
    <source>
        <strain evidence="3">Araruama</strain>
    </source>
</reference>
<accession>A0A1V1P3H8</accession>
<feature type="transmembrane region" description="Helical" evidence="1">
    <location>
        <begin position="116"/>
        <end position="134"/>
    </location>
</feature>
<proteinExistence type="predicted"/>
<sequence length="177" mass="20857">MVSEKSKYNSQIEIEDVDKARLFLALSSHEQSTQDIGDCPDNEQLSLFMQNRISSDQRRFLLKHIDNCPTVLKNYDIFLSLMSKKTMLFRLQSLLSQSFIEGIIEWIQNTFFRPRYILIPALAVATCILLIIITKQYNTKDFKLNINQSYETVISQSVQRENIEKIKFPWEYQQNSF</sequence>
<evidence type="ECO:0000256" key="1">
    <source>
        <dbReference type="SAM" id="Phobius"/>
    </source>
</evidence>
<evidence type="ECO:0008006" key="4">
    <source>
        <dbReference type="Google" id="ProtNLM"/>
    </source>
</evidence>
<name>A0A1V1P3H8_9BACT</name>
<evidence type="ECO:0000313" key="3">
    <source>
        <dbReference type="Proteomes" id="UP000189670"/>
    </source>
</evidence>
<dbReference type="Proteomes" id="UP000189670">
    <property type="component" value="Unassembled WGS sequence"/>
</dbReference>
<keyword evidence="1" id="KW-1133">Transmembrane helix</keyword>
<organism evidence="2 3">
    <name type="scientific">Candidatus Magnetoglobus multicellularis str. Araruama</name>
    <dbReference type="NCBI Taxonomy" id="890399"/>
    <lineage>
        <taxon>Bacteria</taxon>
        <taxon>Pseudomonadati</taxon>
        <taxon>Thermodesulfobacteriota</taxon>
        <taxon>Desulfobacteria</taxon>
        <taxon>Desulfobacterales</taxon>
        <taxon>Desulfobacteraceae</taxon>
        <taxon>Candidatus Magnetoglobus</taxon>
    </lineage>
</organism>
<comment type="caution">
    <text evidence="2">The sequence shown here is derived from an EMBL/GenBank/DDBJ whole genome shotgun (WGS) entry which is preliminary data.</text>
</comment>
<keyword evidence="1" id="KW-0472">Membrane</keyword>
<dbReference type="EMBL" id="ATBP01000663">
    <property type="protein sequence ID" value="ETR69364.1"/>
    <property type="molecule type" value="Genomic_DNA"/>
</dbReference>
<protein>
    <recommendedName>
        <fullName evidence="4">Zinc-finger domain-containing protein</fullName>
    </recommendedName>
</protein>
<evidence type="ECO:0000313" key="2">
    <source>
        <dbReference type="EMBL" id="ETR69364.1"/>
    </source>
</evidence>
<dbReference type="AlphaFoldDB" id="A0A1V1P3H8"/>